<reference evidence="1" key="2">
    <citation type="submission" date="2022-09" db="EMBL/GenBank/DDBJ databases">
        <authorList>
            <person name="Sun Q."/>
            <person name="Ohkuma M."/>
        </authorList>
    </citation>
    <scope>NUCLEOTIDE SEQUENCE</scope>
    <source>
        <strain evidence="1">JCM 3093</strain>
    </source>
</reference>
<evidence type="ECO:0000313" key="1">
    <source>
        <dbReference type="EMBL" id="GGL01306.1"/>
    </source>
</evidence>
<organism evidence="1 2">
    <name type="scientific">Planomonospora parontospora</name>
    <dbReference type="NCBI Taxonomy" id="58119"/>
    <lineage>
        <taxon>Bacteria</taxon>
        <taxon>Bacillati</taxon>
        <taxon>Actinomycetota</taxon>
        <taxon>Actinomycetes</taxon>
        <taxon>Streptosporangiales</taxon>
        <taxon>Streptosporangiaceae</taxon>
        <taxon>Planomonospora</taxon>
    </lineage>
</organism>
<dbReference type="RefSeq" id="WP_191898711.1">
    <property type="nucleotide sequence ID" value="NZ_BMQD01000061.1"/>
</dbReference>
<sequence>MGYDMYWRRVDDAEKEAVTKARALFMAAVEARDALPGEEAGVLNAERAKAHPAGYTADENYDGRSERYRQAQAAVVAASDTVDQVRKSYFRLNIFSMGRYRDAMYRLGMAFDDDPRPDWPRANNYGITDEQVWAVESPEDYPEVYAAITSDMMSQILAYQQEHERVLSWHGKTDMPGIPLHKFGSNDGWVVLPAECEAAVRIWRKHHDEHGDVQIQAVLGEDLSYWLKWIDFLQGAITHDGFEVL</sequence>
<dbReference type="Proteomes" id="UP000627984">
    <property type="component" value="Unassembled WGS sequence"/>
</dbReference>
<proteinExistence type="predicted"/>
<reference evidence="1" key="1">
    <citation type="journal article" date="2014" name="Int. J. Syst. Evol. Microbiol.">
        <title>Complete genome sequence of Corynebacterium casei LMG S-19264T (=DSM 44701T), isolated from a smear-ripened cheese.</title>
        <authorList>
            <consortium name="US DOE Joint Genome Institute (JGI-PGF)"/>
            <person name="Walter F."/>
            <person name="Albersmeier A."/>
            <person name="Kalinowski J."/>
            <person name="Ruckert C."/>
        </authorList>
    </citation>
    <scope>NUCLEOTIDE SEQUENCE</scope>
    <source>
        <strain evidence="1">JCM 3093</strain>
    </source>
</reference>
<comment type="caution">
    <text evidence="1">The sequence shown here is derived from an EMBL/GenBank/DDBJ whole genome shotgun (WGS) entry which is preliminary data.</text>
</comment>
<name>A0AA37F926_9ACTN</name>
<protein>
    <submittedName>
        <fullName evidence="1">Uncharacterized protein</fullName>
    </submittedName>
</protein>
<dbReference type="EMBL" id="BMQD01000061">
    <property type="protein sequence ID" value="GGL01306.1"/>
    <property type="molecule type" value="Genomic_DNA"/>
</dbReference>
<evidence type="ECO:0000313" key="2">
    <source>
        <dbReference type="Proteomes" id="UP000627984"/>
    </source>
</evidence>
<gene>
    <name evidence="1" type="ORF">GCM10010126_70700</name>
</gene>
<accession>A0AA37F926</accession>
<dbReference type="AlphaFoldDB" id="A0AA37F926"/>